<evidence type="ECO:0000259" key="14">
    <source>
        <dbReference type="PROSITE" id="PS50804"/>
    </source>
</evidence>
<dbReference type="PROSITE" id="PS00028">
    <property type="entry name" value="ZINC_FINGER_C2H2_1"/>
    <property type="match status" value="4"/>
</dbReference>
<evidence type="ECO:0000256" key="9">
    <source>
        <dbReference type="ARBA" id="ARBA00023163"/>
    </source>
</evidence>
<reference evidence="15" key="1">
    <citation type="submission" date="2025-08" db="UniProtKB">
        <authorList>
            <consortium name="Ensembl"/>
        </authorList>
    </citation>
    <scope>IDENTIFICATION</scope>
</reference>
<evidence type="ECO:0000256" key="10">
    <source>
        <dbReference type="ARBA" id="ARBA00023242"/>
    </source>
</evidence>
<evidence type="ECO:0000313" key="16">
    <source>
        <dbReference type="Proteomes" id="UP000694545"/>
    </source>
</evidence>
<feature type="transmembrane region" description="Helical" evidence="12">
    <location>
        <begin position="173"/>
        <end position="194"/>
    </location>
</feature>
<keyword evidence="3" id="KW-0479">Metal-binding</keyword>
<keyword evidence="12" id="KW-1133">Transmembrane helix</keyword>
<comment type="similarity">
    <text evidence="2">Belongs to the krueppel C2H2-type zinc-finger protein family.</text>
</comment>
<dbReference type="GO" id="GO:0005634">
    <property type="term" value="C:nucleus"/>
    <property type="evidence" value="ECO:0007669"/>
    <property type="project" value="UniProtKB-SubCell"/>
</dbReference>
<evidence type="ECO:0000313" key="15">
    <source>
        <dbReference type="Ensembl" id="ENSVKKP00000005800.1"/>
    </source>
</evidence>
<evidence type="ECO:0000256" key="1">
    <source>
        <dbReference type="ARBA" id="ARBA00004123"/>
    </source>
</evidence>
<evidence type="ECO:0000256" key="11">
    <source>
        <dbReference type="PROSITE-ProRule" id="PRU00042"/>
    </source>
</evidence>
<feature type="domain" description="C2H2-type" evidence="13">
    <location>
        <begin position="304"/>
        <end position="331"/>
    </location>
</feature>
<protein>
    <submittedName>
        <fullName evidence="15">Uncharacterized protein</fullName>
    </submittedName>
</protein>
<dbReference type="InterPro" id="IPR038269">
    <property type="entry name" value="SCAN_sf"/>
</dbReference>
<dbReference type="SMART" id="SM00355">
    <property type="entry name" value="ZnF_C2H2"/>
    <property type="match status" value="4"/>
</dbReference>
<comment type="subcellular location">
    <subcellularLocation>
        <location evidence="1">Nucleus</location>
    </subcellularLocation>
</comment>
<evidence type="ECO:0000256" key="3">
    <source>
        <dbReference type="ARBA" id="ARBA00022723"/>
    </source>
</evidence>
<dbReference type="InterPro" id="IPR003309">
    <property type="entry name" value="SCAN_dom"/>
</dbReference>
<dbReference type="Gene3D" id="3.30.160.60">
    <property type="entry name" value="Classic Zinc Finger"/>
    <property type="match status" value="4"/>
</dbReference>
<dbReference type="GO" id="GO:0000978">
    <property type="term" value="F:RNA polymerase II cis-regulatory region sequence-specific DNA binding"/>
    <property type="evidence" value="ECO:0007669"/>
    <property type="project" value="TreeGrafter"/>
</dbReference>
<keyword evidence="6" id="KW-0862">Zinc</keyword>
<dbReference type="Proteomes" id="UP000694545">
    <property type="component" value="Unplaced"/>
</dbReference>
<proteinExistence type="inferred from homology"/>
<dbReference type="SUPFAM" id="SSF47353">
    <property type="entry name" value="Retrovirus capsid dimerization domain-like"/>
    <property type="match status" value="1"/>
</dbReference>
<organism evidence="15 16">
    <name type="scientific">Varanus komodoensis</name>
    <name type="common">Komodo dragon</name>
    <dbReference type="NCBI Taxonomy" id="61221"/>
    <lineage>
        <taxon>Eukaryota</taxon>
        <taxon>Metazoa</taxon>
        <taxon>Chordata</taxon>
        <taxon>Craniata</taxon>
        <taxon>Vertebrata</taxon>
        <taxon>Euteleostomi</taxon>
        <taxon>Lepidosauria</taxon>
        <taxon>Squamata</taxon>
        <taxon>Bifurcata</taxon>
        <taxon>Unidentata</taxon>
        <taxon>Episquamata</taxon>
        <taxon>Toxicofera</taxon>
        <taxon>Anguimorpha</taxon>
        <taxon>Paleoanguimorpha</taxon>
        <taxon>Varanoidea</taxon>
        <taxon>Varanidae</taxon>
        <taxon>Varanus</taxon>
    </lineage>
</organism>
<keyword evidence="7" id="KW-0805">Transcription regulation</keyword>
<dbReference type="InterPro" id="IPR036236">
    <property type="entry name" value="Znf_C2H2_sf"/>
</dbReference>
<dbReference type="FunFam" id="3.30.160.60:FF:000710">
    <property type="entry name" value="Zinc finger protein 768"/>
    <property type="match status" value="1"/>
</dbReference>
<dbReference type="PROSITE" id="PS50804">
    <property type="entry name" value="SCAN_BOX"/>
    <property type="match status" value="1"/>
</dbReference>
<dbReference type="PANTHER" id="PTHR23235:SF120">
    <property type="entry name" value="KRUPPEL-LIKE FACTOR 15"/>
    <property type="match status" value="1"/>
</dbReference>
<name>A0A8D2J1L5_VARKO</name>
<keyword evidence="10" id="KW-0539">Nucleus</keyword>
<reference evidence="15" key="2">
    <citation type="submission" date="2025-09" db="UniProtKB">
        <authorList>
            <consortium name="Ensembl"/>
        </authorList>
    </citation>
    <scope>IDENTIFICATION</scope>
</reference>
<dbReference type="FunFam" id="3.30.160.60:FF:000185">
    <property type="entry name" value="zinc finger protein 319"/>
    <property type="match status" value="1"/>
</dbReference>
<dbReference type="OMA" id="PYWENIL"/>
<keyword evidence="16" id="KW-1185">Reference proteome</keyword>
<feature type="domain" description="C2H2-type" evidence="13">
    <location>
        <begin position="332"/>
        <end position="359"/>
    </location>
</feature>
<evidence type="ECO:0000256" key="4">
    <source>
        <dbReference type="ARBA" id="ARBA00022737"/>
    </source>
</evidence>
<feature type="domain" description="SCAN box" evidence="14">
    <location>
        <begin position="27"/>
        <end position="105"/>
    </location>
</feature>
<sequence>CSRERRRGFLCSSHWEIKEPMATEKRRRHFRQFRYQEARGPREACRHLRELCHRWLRPESRTKEQILELLILEQFLTLLPDEIQSCVWEQVPETCAQAVALAEDFLARKAKLTILQGLSDYIRLLLALAPYWENILLTGTVGENLSQQDSLGVPSPRKNCVNFVNKFFSYNKCLAVSFCFLLLACWYQAANFLFSLAAGSCGVTSVLAMHERTPVRTEEPFPQKYEERLAGAEGLRTPLGAASRDSAYLCTQCGKGFRWPSALAVHERTHTGEKHHRCSECGKCFGQRGHLTVHRRIHSGEKPYACPQCGKQFVDSSHLTKHQRTHLGDRPHHCAACGRRCANKRSLVQHQRIHSKEKLATLRSSHLFSYHEKPVQKPKTEHCTMDSDCLAPETFHLPPPRSLWSLCSQ</sequence>
<dbReference type="PANTHER" id="PTHR23235">
    <property type="entry name" value="KRUEPPEL-LIKE TRANSCRIPTION FACTOR"/>
    <property type="match status" value="1"/>
</dbReference>
<dbReference type="Pfam" id="PF00096">
    <property type="entry name" value="zf-C2H2"/>
    <property type="match status" value="3"/>
</dbReference>
<dbReference type="PROSITE" id="PS50157">
    <property type="entry name" value="ZINC_FINGER_C2H2_2"/>
    <property type="match status" value="4"/>
</dbReference>
<keyword evidence="5 11" id="KW-0863">Zinc-finger</keyword>
<dbReference type="SMART" id="SM00431">
    <property type="entry name" value="SCAN"/>
    <property type="match status" value="1"/>
</dbReference>
<feature type="domain" description="C2H2-type" evidence="13">
    <location>
        <begin position="248"/>
        <end position="275"/>
    </location>
</feature>
<dbReference type="FunFam" id="3.30.160.60:FF:001818">
    <property type="entry name" value="GDNF-inducible zinc finger protein 1 isoform X1"/>
    <property type="match status" value="1"/>
</dbReference>
<evidence type="ECO:0000256" key="8">
    <source>
        <dbReference type="ARBA" id="ARBA00023125"/>
    </source>
</evidence>
<keyword evidence="12" id="KW-0812">Transmembrane</keyword>
<dbReference type="InterPro" id="IPR013087">
    <property type="entry name" value="Znf_C2H2_type"/>
</dbReference>
<dbReference type="FunFam" id="1.10.4020.10:FF:000001">
    <property type="entry name" value="zinc finger protein 263 isoform X1"/>
    <property type="match status" value="1"/>
</dbReference>
<dbReference type="GO" id="GO:0008270">
    <property type="term" value="F:zinc ion binding"/>
    <property type="evidence" value="ECO:0007669"/>
    <property type="project" value="UniProtKB-KW"/>
</dbReference>
<evidence type="ECO:0000256" key="7">
    <source>
        <dbReference type="ARBA" id="ARBA00023015"/>
    </source>
</evidence>
<evidence type="ECO:0000256" key="5">
    <source>
        <dbReference type="ARBA" id="ARBA00022771"/>
    </source>
</evidence>
<feature type="domain" description="C2H2-type" evidence="13">
    <location>
        <begin position="276"/>
        <end position="303"/>
    </location>
</feature>
<keyword evidence="12" id="KW-0472">Membrane</keyword>
<evidence type="ECO:0000256" key="12">
    <source>
        <dbReference type="SAM" id="Phobius"/>
    </source>
</evidence>
<dbReference type="FunFam" id="3.30.160.60:FF:002343">
    <property type="entry name" value="Zinc finger protein 33A"/>
    <property type="match status" value="1"/>
</dbReference>
<evidence type="ECO:0000259" key="13">
    <source>
        <dbReference type="PROSITE" id="PS50157"/>
    </source>
</evidence>
<keyword evidence="9" id="KW-0804">Transcription</keyword>
<dbReference type="SUPFAM" id="SSF57667">
    <property type="entry name" value="beta-beta-alpha zinc fingers"/>
    <property type="match status" value="2"/>
</dbReference>
<dbReference type="GO" id="GO:0000981">
    <property type="term" value="F:DNA-binding transcription factor activity, RNA polymerase II-specific"/>
    <property type="evidence" value="ECO:0007669"/>
    <property type="project" value="TreeGrafter"/>
</dbReference>
<keyword evidence="8" id="KW-0238">DNA-binding</keyword>
<dbReference type="Ensembl" id="ENSVKKT00000005959.1">
    <property type="protein sequence ID" value="ENSVKKP00000005800.1"/>
    <property type="gene ID" value="ENSVKKG00000004234.1"/>
</dbReference>
<evidence type="ECO:0000256" key="6">
    <source>
        <dbReference type="ARBA" id="ARBA00022833"/>
    </source>
</evidence>
<evidence type="ECO:0000256" key="2">
    <source>
        <dbReference type="ARBA" id="ARBA00006991"/>
    </source>
</evidence>
<dbReference type="CDD" id="cd07936">
    <property type="entry name" value="SCAN"/>
    <property type="match status" value="1"/>
</dbReference>
<keyword evidence="4" id="KW-0677">Repeat</keyword>
<dbReference type="Gene3D" id="1.10.4020.10">
    <property type="entry name" value="DNA breaking-rejoining enzymes"/>
    <property type="match status" value="1"/>
</dbReference>
<dbReference type="AlphaFoldDB" id="A0A8D2J1L5"/>
<accession>A0A8D2J1L5</accession>
<dbReference type="Pfam" id="PF02023">
    <property type="entry name" value="SCAN"/>
    <property type="match status" value="1"/>
</dbReference>